<feature type="coiled-coil region" evidence="4">
    <location>
        <begin position="263"/>
        <end position="290"/>
    </location>
</feature>
<dbReference type="GO" id="GO:0005923">
    <property type="term" value="C:bicellular tight junction"/>
    <property type="evidence" value="ECO:0007669"/>
    <property type="project" value="TreeGrafter"/>
</dbReference>
<dbReference type="PANTHER" id="PTHR46079">
    <property type="entry name" value="FERM DOMAIN-CONTAINING PROTEIN 4"/>
    <property type="match status" value="1"/>
</dbReference>
<proteinExistence type="predicted"/>
<sequence>QWKQLENLYFREKKFAVEVHDPRRISVSRRTFGQSGLVVQTWYANTSLIKSIWVMAISQHQFYLDRKQSKAKIPSARSLDDIAMDLTEMGTPKVSKLVTLEAKNQLIMASNGSLISSGSQDSEVSEEQKKEKIMELKKKEKLLQEKLLQKVEELKKICLREAVRAAPCTGQWEPLYPTEPYLEPLCSQELTGKMPKEYPLGAGEEPPQVRRRVGTAFKLDDNLLHSEEDPTLQDLESNFIIHQKLVEAAKKLASEPDLCKNVKKKRKQEYADAVKKLQEIENSINEYRIKCGKKPTQKSTLALPGERIP</sequence>
<gene>
    <name evidence="6" type="primary">Frmd4b_0</name>
    <name evidence="6" type="ORF">ERIRUB_R05602</name>
</gene>
<reference evidence="6 7" key="1">
    <citation type="submission" date="2019-09" db="EMBL/GenBank/DDBJ databases">
        <title>Bird 10,000 Genomes (B10K) Project - Family phase.</title>
        <authorList>
            <person name="Zhang G."/>
        </authorList>
    </citation>
    <scope>NUCLEOTIDE SEQUENCE [LARGE SCALE GENOMIC DNA]</scope>
    <source>
        <strain evidence="6">OUT-0015</strain>
        <tissue evidence="6">Blood</tissue>
    </source>
</reference>
<feature type="domain" description="FERM" evidence="5">
    <location>
        <begin position="1"/>
        <end position="67"/>
    </location>
</feature>
<evidence type="ECO:0000256" key="1">
    <source>
        <dbReference type="ARBA" id="ARBA00004496"/>
    </source>
</evidence>
<name>A0A7K7H1Z9_ERIRU</name>
<dbReference type="SUPFAM" id="SSF50729">
    <property type="entry name" value="PH domain-like"/>
    <property type="match status" value="1"/>
</dbReference>
<organism evidence="6 7">
    <name type="scientific">Erithacus rubecula</name>
    <name type="common">European robin</name>
    <dbReference type="NCBI Taxonomy" id="37610"/>
    <lineage>
        <taxon>Eukaryota</taxon>
        <taxon>Metazoa</taxon>
        <taxon>Chordata</taxon>
        <taxon>Craniata</taxon>
        <taxon>Vertebrata</taxon>
        <taxon>Euteleostomi</taxon>
        <taxon>Archelosauria</taxon>
        <taxon>Archosauria</taxon>
        <taxon>Dinosauria</taxon>
        <taxon>Saurischia</taxon>
        <taxon>Theropoda</taxon>
        <taxon>Coelurosauria</taxon>
        <taxon>Aves</taxon>
        <taxon>Neognathae</taxon>
        <taxon>Neoaves</taxon>
        <taxon>Telluraves</taxon>
        <taxon>Australaves</taxon>
        <taxon>Passeriformes</taxon>
        <taxon>Turdidae</taxon>
        <taxon>Erithacus</taxon>
    </lineage>
</organism>
<evidence type="ECO:0000313" key="7">
    <source>
        <dbReference type="Proteomes" id="UP000529965"/>
    </source>
</evidence>
<dbReference type="AlphaFoldDB" id="A0A7K7H1Z9"/>
<keyword evidence="2" id="KW-0963">Cytoplasm</keyword>
<dbReference type="Pfam" id="PF11819">
    <property type="entry name" value="CUPID"/>
    <property type="match status" value="2"/>
</dbReference>
<dbReference type="InterPro" id="IPR000299">
    <property type="entry name" value="FERM_domain"/>
</dbReference>
<evidence type="ECO:0000259" key="5">
    <source>
        <dbReference type="PROSITE" id="PS50057"/>
    </source>
</evidence>
<evidence type="ECO:0000256" key="3">
    <source>
        <dbReference type="ARBA" id="ARBA00023054"/>
    </source>
</evidence>
<keyword evidence="3 4" id="KW-0175">Coiled coil</keyword>
<dbReference type="GO" id="GO:0005912">
    <property type="term" value="C:adherens junction"/>
    <property type="evidence" value="ECO:0007669"/>
    <property type="project" value="TreeGrafter"/>
</dbReference>
<dbReference type="GO" id="GO:0005737">
    <property type="term" value="C:cytoplasm"/>
    <property type="evidence" value="ECO:0007669"/>
    <property type="project" value="UniProtKB-SubCell"/>
</dbReference>
<evidence type="ECO:0000256" key="4">
    <source>
        <dbReference type="SAM" id="Coils"/>
    </source>
</evidence>
<dbReference type="InterPro" id="IPR047176">
    <property type="entry name" value="FRMD4A/B"/>
</dbReference>
<dbReference type="InterPro" id="IPR021774">
    <property type="entry name" value="CUPID"/>
</dbReference>
<dbReference type="PROSITE" id="PS50057">
    <property type="entry name" value="FERM_3"/>
    <property type="match status" value="1"/>
</dbReference>
<dbReference type="GO" id="GO:0090162">
    <property type="term" value="P:establishment of epithelial cell polarity"/>
    <property type="evidence" value="ECO:0007669"/>
    <property type="project" value="InterPro"/>
</dbReference>
<feature type="coiled-coil region" evidence="4">
    <location>
        <begin position="126"/>
        <end position="153"/>
    </location>
</feature>
<evidence type="ECO:0000313" key="6">
    <source>
        <dbReference type="EMBL" id="NWY75558.1"/>
    </source>
</evidence>
<dbReference type="InterPro" id="IPR018980">
    <property type="entry name" value="FERM_PH-like_C"/>
</dbReference>
<dbReference type="PANTHER" id="PTHR46079:SF1">
    <property type="entry name" value="FERM DOMAIN-CONTAINING PROTEIN 4B"/>
    <property type="match status" value="1"/>
</dbReference>
<dbReference type="Proteomes" id="UP000529965">
    <property type="component" value="Unassembled WGS sequence"/>
</dbReference>
<dbReference type="Pfam" id="PF09380">
    <property type="entry name" value="FERM_C"/>
    <property type="match status" value="1"/>
</dbReference>
<evidence type="ECO:0000256" key="2">
    <source>
        <dbReference type="ARBA" id="ARBA00022490"/>
    </source>
</evidence>
<protein>
    <submittedName>
        <fullName evidence="6">FRM4B protein</fullName>
    </submittedName>
</protein>
<keyword evidence="7" id="KW-1185">Reference proteome</keyword>
<accession>A0A7K7H1Z9</accession>
<dbReference type="InterPro" id="IPR011993">
    <property type="entry name" value="PH-like_dom_sf"/>
</dbReference>
<feature type="non-terminal residue" evidence="6">
    <location>
        <position position="1"/>
    </location>
</feature>
<dbReference type="Gene3D" id="2.30.29.30">
    <property type="entry name" value="Pleckstrin-homology domain (PH domain)/Phosphotyrosine-binding domain (PTB)"/>
    <property type="match status" value="1"/>
</dbReference>
<dbReference type="EMBL" id="VZSK01002440">
    <property type="protein sequence ID" value="NWY75558.1"/>
    <property type="molecule type" value="Genomic_DNA"/>
</dbReference>
<comment type="subcellular location">
    <subcellularLocation>
        <location evidence="1">Cytoplasm</location>
    </subcellularLocation>
</comment>
<feature type="non-terminal residue" evidence="6">
    <location>
        <position position="309"/>
    </location>
</feature>
<comment type="caution">
    <text evidence="6">The sequence shown here is derived from an EMBL/GenBank/DDBJ whole genome shotgun (WGS) entry which is preliminary data.</text>
</comment>